<feature type="domain" description="Plastocyanin-like" evidence="3">
    <location>
        <begin position="388"/>
        <end position="520"/>
    </location>
</feature>
<evidence type="ECO:0000313" key="6">
    <source>
        <dbReference type="Proteomes" id="UP000273811"/>
    </source>
</evidence>
<dbReference type="InterPro" id="IPR011707">
    <property type="entry name" value="Cu-oxidase-like_N"/>
</dbReference>
<dbReference type="Pfam" id="PF07732">
    <property type="entry name" value="Cu-oxidase_3"/>
    <property type="match status" value="2"/>
</dbReference>
<organism evidence="5 6">
    <name type="scientific">Siminovitchia fortis</name>
    <dbReference type="NCBI Taxonomy" id="254758"/>
    <lineage>
        <taxon>Bacteria</taxon>
        <taxon>Bacillati</taxon>
        <taxon>Bacillota</taxon>
        <taxon>Bacilli</taxon>
        <taxon>Bacillales</taxon>
        <taxon>Bacillaceae</taxon>
        <taxon>Siminovitchia</taxon>
    </lineage>
</organism>
<dbReference type="InterPro" id="IPR001117">
    <property type="entry name" value="Cu-oxidase_2nd"/>
</dbReference>
<dbReference type="Pfam" id="PF07731">
    <property type="entry name" value="Cu-oxidase_2"/>
    <property type="match status" value="1"/>
</dbReference>
<dbReference type="Proteomes" id="UP000273811">
    <property type="component" value="Unassembled WGS sequence"/>
</dbReference>
<dbReference type="Pfam" id="PF00394">
    <property type="entry name" value="Cu-oxidase"/>
    <property type="match status" value="1"/>
</dbReference>
<evidence type="ECO:0000256" key="1">
    <source>
        <dbReference type="ARBA" id="ARBA00010609"/>
    </source>
</evidence>
<evidence type="ECO:0000259" key="4">
    <source>
        <dbReference type="Pfam" id="PF07732"/>
    </source>
</evidence>
<sequence>MSLTKFVDKLPIIPTHKPIGTYQGVPYFEVSMRQIKQKLHRDLPPTTVWGYNGIYPGPTFEAIRNQPIYVKWKNKLPFEHLLPVDRSLMGAGTDQPSVRTVVHLHGGRNRPENDGSPDAWFTRDFGKKGPNFVKEIYYYPNCQRSATLWYHDHALGITRLNVYAGLSGFYIIRDQQEEELNLPSGDYEIPLLIQDKSFYPNGELYYPAKPDKPPATAPNSPPMPNPSIVPEFFGDTILVNGKVWPYLEVEPRKYRFRILNGSNARFYELRLNNGQQFIQIGTDGGLLGSPVEVNTILLSPAERADIIIDFSKSKGEQIILTNSANAPFPGGSGDAPTADTSQIMEFRVNEHQEIADSSIIPAKLSCMEILNPIESTYTRVNTLDEDTDEYGRPFQLLNKMMWGEQPITETPSNGKIEIWEFYNMTNDSHPIHLHLVHFQILDQAKFSGNPLHPENPKEPLVIGDRIPPLPNERGWKDTVRVDPGMVTRIIARFGPYTGIYPWHCHMLEHEDHDMMRPYEVLRNPSFDPCAAIPSVCADDSFAQCFNNGMCRDYPKESAQEADIIVKIGERIIKRF</sequence>
<dbReference type="InterPro" id="IPR045087">
    <property type="entry name" value="Cu-oxidase_fam"/>
</dbReference>
<dbReference type="CDD" id="cd13891">
    <property type="entry name" value="CuRO_3_CotA_like"/>
    <property type="match status" value="1"/>
</dbReference>
<protein>
    <submittedName>
        <fullName evidence="5">Multicopper oxidase family protein</fullName>
    </submittedName>
</protein>
<feature type="domain" description="Plastocyanin-like" evidence="4">
    <location>
        <begin position="99"/>
        <end position="176"/>
    </location>
</feature>
<dbReference type="PANTHER" id="PTHR48267:SF1">
    <property type="entry name" value="BILIRUBIN OXIDASE"/>
    <property type="match status" value="1"/>
</dbReference>
<name>A0A443IJ50_9BACI</name>
<dbReference type="InterPro" id="IPR008972">
    <property type="entry name" value="Cupredoxin"/>
</dbReference>
<evidence type="ECO:0000313" key="5">
    <source>
        <dbReference type="EMBL" id="RWR04231.1"/>
    </source>
</evidence>
<dbReference type="GO" id="GO:0005507">
    <property type="term" value="F:copper ion binding"/>
    <property type="evidence" value="ECO:0007669"/>
    <property type="project" value="InterPro"/>
</dbReference>
<dbReference type="PANTHER" id="PTHR48267">
    <property type="entry name" value="CUPREDOXIN SUPERFAMILY PROTEIN"/>
    <property type="match status" value="1"/>
</dbReference>
<dbReference type="OrthoDB" id="9757546at2"/>
<proteinExistence type="inferred from homology"/>
<dbReference type="CDD" id="cd13868">
    <property type="entry name" value="CuRO_2_CotA_like"/>
    <property type="match status" value="1"/>
</dbReference>
<feature type="domain" description="Plastocyanin-like" evidence="2">
    <location>
        <begin position="234"/>
        <end position="321"/>
    </location>
</feature>
<dbReference type="CDD" id="cd13844">
    <property type="entry name" value="CuRO_1_BOD_CotA_like"/>
    <property type="match status" value="1"/>
</dbReference>
<dbReference type="AlphaFoldDB" id="A0A443IJ50"/>
<gene>
    <name evidence="5" type="ORF">D4N35_017345</name>
</gene>
<dbReference type="Gene3D" id="2.60.40.420">
    <property type="entry name" value="Cupredoxins - blue copper proteins"/>
    <property type="match status" value="3"/>
</dbReference>
<feature type="domain" description="Plastocyanin-like" evidence="4">
    <location>
        <begin position="45"/>
        <end position="80"/>
    </location>
</feature>
<reference evidence="5" key="1">
    <citation type="submission" date="2018-12" db="EMBL/GenBank/DDBJ databases">
        <authorList>
            <person name="Sun L."/>
            <person name="Chen Z."/>
        </authorList>
    </citation>
    <scope>NUCLEOTIDE SEQUENCE [LARGE SCALE GENOMIC DNA]</scope>
    <source>
        <strain evidence="5">DSM 16012</strain>
    </source>
</reference>
<keyword evidence="6" id="KW-1185">Reference proteome</keyword>
<dbReference type="GO" id="GO:0016491">
    <property type="term" value="F:oxidoreductase activity"/>
    <property type="evidence" value="ECO:0007669"/>
    <property type="project" value="InterPro"/>
</dbReference>
<dbReference type="RefSeq" id="WP_120075920.1">
    <property type="nucleotide sequence ID" value="NZ_CP126113.1"/>
</dbReference>
<dbReference type="EMBL" id="QYTU02000067">
    <property type="protein sequence ID" value="RWR04231.1"/>
    <property type="molecule type" value="Genomic_DNA"/>
</dbReference>
<accession>A0A443IJ50</accession>
<comment type="caution">
    <text evidence="5">The sequence shown here is derived from an EMBL/GenBank/DDBJ whole genome shotgun (WGS) entry which is preliminary data.</text>
</comment>
<evidence type="ECO:0000259" key="3">
    <source>
        <dbReference type="Pfam" id="PF07731"/>
    </source>
</evidence>
<comment type="similarity">
    <text evidence="1">Belongs to the multicopper oxidase family.</text>
</comment>
<evidence type="ECO:0000259" key="2">
    <source>
        <dbReference type="Pfam" id="PF00394"/>
    </source>
</evidence>
<dbReference type="InterPro" id="IPR011706">
    <property type="entry name" value="Cu-oxidase_C"/>
</dbReference>
<dbReference type="SUPFAM" id="SSF49503">
    <property type="entry name" value="Cupredoxins"/>
    <property type="match status" value="3"/>
</dbReference>
<dbReference type="FunFam" id="2.60.40.420:FF:000087">
    <property type="entry name" value="Spore coat protein A"/>
    <property type="match status" value="1"/>
</dbReference>